<name>A0A2T7NUH6_POMCA</name>
<organism evidence="1 2">
    <name type="scientific">Pomacea canaliculata</name>
    <name type="common">Golden apple snail</name>
    <dbReference type="NCBI Taxonomy" id="400727"/>
    <lineage>
        <taxon>Eukaryota</taxon>
        <taxon>Metazoa</taxon>
        <taxon>Spiralia</taxon>
        <taxon>Lophotrochozoa</taxon>
        <taxon>Mollusca</taxon>
        <taxon>Gastropoda</taxon>
        <taxon>Caenogastropoda</taxon>
        <taxon>Architaenioglossa</taxon>
        <taxon>Ampullarioidea</taxon>
        <taxon>Ampullariidae</taxon>
        <taxon>Pomacea</taxon>
    </lineage>
</organism>
<accession>A0A2T7NUH6</accession>
<evidence type="ECO:0000313" key="1">
    <source>
        <dbReference type="EMBL" id="PVD24804.1"/>
    </source>
</evidence>
<evidence type="ECO:0000313" key="2">
    <source>
        <dbReference type="Proteomes" id="UP000245119"/>
    </source>
</evidence>
<protein>
    <submittedName>
        <fullName evidence="1">Uncharacterized protein</fullName>
    </submittedName>
</protein>
<dbReference type="EMBL" id="PZQS01000009">
    <property type="protein sequence ID" value="PVD24804.1"/>
    <property type="molecule type" value="Genomic_DNA"/>
</dbReference>
<dbReference type="AlphaFoldDB" id="A0A2T7NUH6"/>
<gene>
    <name evidence="1" type="ORF">C0Q70_15290</name>
</gene>
<sequence length="152" mass="16195">MSEHIVCPRDSSSAACTCLGESDVADSSDMLWKLCAHQNGENYVTCAEATGVVAGPCTVGVQHKTSPPSLSPAPTTQSWIFIFFLRVVPDCHASSTCPPRAPLPAGMHPLPTAHLLDNASVCHHRDRSATGKRRCRSSEVGTTALCPVWRAL</sequence>
<comment type="caution">
    <text evidence="1">The sequence shown here is derived from an EMBL/GenBank/DDBJ whole genome shotgun (WGS) entry which is preliminary data.</text>
</comment>
<dbReference type="Proteomes" id="UP000245119">
    <property type="component" value="Linkage Group LG9"/>
</dbReference>
<proteinExistence type="predicted"/>
<reference evidence="1 2" key="1">
    <citation type="submission" date="2018-04" db="EMBL/GenBank/DDBJ databases">
        <title>The genome of golden apple snail Pomacea canaliculata provides insight into stress tolerance and invasive adaptation.</title>
        <authorList>
            <person name="Liu C."/>
            <person name="Liu B."/>
            <person name="Ren Y."/>
            <person name="Zhang Y."/>
            <person name="Wang H."/>
            <person name="Li S."/>
            <person name="Jiang F."/>
            <person name="Yin L."/>
            <person name="Zhang G."/>
            <person name="Qian W."/>
            <person name="Fan W."/>
        </authorList>
    </citation>
    <scope>NUCLEOTIDE SEQUENCE [LARGE SCALE GENOMIC DNA]</scope>
    <source>
        <strain evidence="1">SZHN2017</strain>
        <tissue evidence="1">Muscle</tissue>
    </source>
</reference>
<keyword evidence="2" id="KW-1185">Reference proteome</keyword>